<organism evidence="1 2">
    <name type="scientific">Candidatus Colimorpha enterica</name>
    <dbReference type="NCBI Taxonomy" id="3083063"/>
    <lineage>
        <taxon>Bacteria</taxon>
        <taxon>Pseudomonadati</taxon>
        <taxon>Bacteroidota</taxon>
        <taxon>Bacteroidia</taxon>
        <taxon>Bacteroidales</taxon>
        <taxon>Candidatus Colimorpha</taxon>
    </lineage>
</organism>
<dbReference type="AlphaFoldDB" id="R6V203"/>
<dbReference type="EMBL" id="CBFW010000399">
    <property type="protein sequence ID" value="CDC76812.1"/>
    <property type="molecule type" value="Genomic_DNA"/>
</dbReference>
<comment type="caution">
    <text evidence="1">The sequence shown here is derived from an EMBL/GenBank/DDBJ whole genome shotgun (WGS) entry which is preliminary data.</text>
</comment>
<gene>
    <name evidence="1" type="ORF">BN580_02248</name>
</gene>
<protein>
    <submittedName>
        <fullName evidence="1">Uncharacterized protein</fullName>
    </submittedName>
</protein>
<proteinExistence type="predicted"/>
<dbReference type="Proteomes" id="UP000017938">
    <property type="component" value="Unassembled WGS sequence"/>
</dbReference>
<name>R6V203_9BACT</name>
<evidence type="ECO:0000313" key="2">
    <source>
        <dbReference type="Proteomes" id="UP000017938"/>
    </source>
</evidence>
<reference evidence="1" key="1">
    <citation type="submission" date="2012-11" db="EMBL/GenBank/DDBJ databases">
        <title>Dependencies among metagenomic species, viruses, plasmids and units of genetic variation.</title>
        <authorList>
            <person name="Nielsen H.B."/>
            <person name="Almeida M."/>
            <person name="Juncker A.S."/>
            <person name="Rasmussen S."/>
            <person name="Li J."/>
            <person name="Sunagawa S."/>
            <person name="Plichta D."/>
            <person name="Gautier L."/>
            <person name="Le Chatelier E."/>
            <person name="Peletier E."/>
            <person name="Bonde I."/>
            <person name="Nielsen T."/>
            <person name="Manichanh C."/>
            <person name="Arumugam M."/>
            <person name="Batto J."/>
            <person name="Santos M.B.Q.D."/>
            <person name="Blom N."/>
            <person name="Borruel N."/>
            <person name="Burgdorf K.S."/>
            <person name="Boumezbeur F."/>
            <person name="Casellas F."/>
            <person name="Dore J."/>
            <person name="Guarner F."/>
            <person name="Hansen T."/>
            <person name="Hildebrand F."/>
            <person name="Kaas R.S."/>
            <person name="Kennedy S."/>
            <person name="Kristiansen K."/>
            <person name="Kultima J.R."/>
            <person name="Leonard P."/>
            <person name="Levenez F."/>
            <person name="Lund O."/>
            <person name="Moumen B."/>
            <person name="Le Paslier D."/>
            <person name="Pons N."/>
            <person name="Pedersen O."/>
            <person name="Prifti E."/>
            <person name="Qin J."/>
            <person name="Raes J."/>
            <person name="Tap J."/>
            <person name="Tims S."/>
            <person name="Ussery D.W."/>
            <person name="Yamada T."/>
            <person name="MetaHit consortium"/>
            <person name="Renault P."/>
            <person name="Sicheritz-Ponten T."/>
            <person name="Bork P."/>
            <person name="Wang J."/>
            <person name="Brunak S."/>
            <person name="Ehrlich S.D."/>
        </authorList>
    </citation>
    <scope>NUCLEOTIDE SEQUENCE [LARGE SCALE GENOMIC DNA]</scope>
</reference>
<accession>R6V203</accession>
<evidence type="ECO:0000313" key="1">
    <source>
        <dbReference type="EMBL" id="CDC76812.1"/>
    </source>
</evidence>
<sequence length="81" mass="8720">MSARISLAIDGAISLSYPSMTALAIYRNAGLFGSVITFANRSLRIMSDGTPRVTFMTSSFSARFIARTRCPGISDSFSENS</sequence>